<sequence length="157" mass="16821">MSLPSASPESMASTWRRFASLFSAFRASSASLTISSSPSISPSSISSILSRSCCSSALTPLMLSSSCWRSRISFWASVASFQRVGSSALLFNQSSRLIAWSQSKMPPQQAYGLLDFVDYVHDFIAHFAGSSPSLKLVAQINAGGADVKTRAPAKRQD</sequence>
<reference evidence="1 2" key="1">
    <citation type="submission" date="2016-01" db="EMBL/GenBank/DDBJ databases">
        <authorList>
            <person name="Regsiter A."/>
            <person name="william w."/>
        </authorList>
    </citation>
    <scope>NUCLEOTIDE SEQUENCE [LARGE SCALE GENOMIC DNA]</scope>
    <source>
        <strain evidence="1 2">B6</strain>
    </source>
</reference>
<evidence type="ECO:0000313" key="1">
    <source>
        <dbReference type="EMBL" id="CVI20199.1"/>
    </source>
</evidence>
<gene>
    <name evidence="1" type="ORF">AGR4A_Cc90013</name>
</gene>
<comment type="caution">
    <text evidence="1">The sequence shown here is derived from an EMBL/GenBank/DDBJ whole genome shotgun (WGS) entry which is preliminary data.</text>
</comment>
<dbReference type="EMBL" id="FCNL01000026">
    <property type="protein sequence ID" value="CVI20199.1"/>
    <property type="molecule type" value="Genomic_DNA"/>
</dbReference>
<proteinExistence type="predicted"/>
<accession>A0A822V4U3</accession>
<dbReference type="AlphaFoldDB" id="A0A822V4U3"/>
<evidence type="ECO:0000313" key="2">
    <source>
        <dbReference type="Proteomes" id="UP000192074"/>
    </source>
</evidence>
<dbReference type="Proteomes" id="UP000192074">
    <property type="component" value="Unassembled WGS sequence"/>
</dbReference>
<protein>
    <submittedName>
        <fullName evidence="1">Uncharacterized protein</fullName>
    </submittedName>
</protein>
<organism evidence="1 2">
    <name type="scientific">Agrobacterium tumefaciens str. B6</name>
    <dbReference type="NCBI Taxonomy" id="1183423"/>
    <lineage>
        <taxon>Bacteria</taxon>
        <taxon>Pseudomonadati</taxon>
        <taxon>Pseudomonadota</taxon>
        <taxon>Alphaproteobacteria</taxon>
        <taxon>Hyphomicrobiales</taxon>
        <taxon>Rhizobiaceae</taxon>
        <taxon>Rhizobium/Agrobacterium group</taxon>
        <taxon>Agrobacterium</taxon>
        <taxon>Agrobacterium tumefaciens complex</taxon>
    </lineage>
</organism>
<name>A0A822V4U3_AGRTU</name>